<keyword evidence="1 5" id="KW-0597">Phosphoprotein</keyword>
<accession>A0A4R1RM88</accession>
<keyword evidence="2" id="KW-0805">Transcription regulation</keyword>
<keyword evidence="4" id="KW-0804">Transcription</keyword>
<dbReference type="PANTHER" id="PTHR43214:SF43">
    <property type="entry name" value="TWO-COMPONENT RESPONSE REGULATOR"/>
    <property type="match status" value="1"/>
</dbReference>
<dbReference type="InterPro" id="IPR000792">
    <property type="entry name" value="Tscrpt_reg_LuxR_C"/>
</dbReference>
<feature type="modified residue" description="4-aspartylphosphate" evidence="5">
    <location>
        <position position="58"/>
    </location>
</feature>
<dbReference type="GO" id="GO:0003677">
    <property type="term" value="F:DNA binding"/>
    <property type="evidence" value="ECO:0007669"/>
    <property type="project" value="UniProtKB-KW"/>
</dbReference>
<dbReference type="InterPro" id="IPR016032">
    <property type="entry name" value="Sig_transdc_resp-reg_C-effctor"/>
</dbReference>
<evidence type="ECO:0000256" key="5">
    <source>
        <dbReference type="PROSITE-ProRule" id="PRU00169"/>
    </source>
</evidence>
<dbReference type="GO" id="GO:0000160">
    <property type="term" value="P:phosphorelay signal transduction system"/>
    <property type="evidence" value="ECO:0007669"/>
    <property type="project" value="InterPro"/>
</dbReference>
<gene>
    <name evidence="7" type="ORF">EDC14_101470</name>
</gene>
<proteinExistence type="predicted"/>
<dbReference type="PROSITE" id="PS50110">
    <property type="entry name" value="RESPONSE_REGULATORY"/>
    <property type="match status" value="1"/>
</dbReference>
<dbReference type="Proteomes" id="UP000295008">
    <property type="component" value="Unassembled WGS sequence"/>
</dbReference>
<dbReference type="SMART" id="SM00448">
    <property type="entry name" value="REC"/>
    <property type="match status" value="1"/>
</dbReference>
<evidence type="ECO:0000256" key="1">
    <source>
        <dbReference type="ARBA" id="ARBA00022553"/>
    </source>
</evidence>
<dbReference type="EMBL" id="SLUN01000014">
    <property type="protein sequence ID" value="TCL67381.1"/>
    <property type="molecule type" value="Genomic_DNA"/>
</dbReference>
<dbReference type="Pfam" id="PF00196">
    <property type="entry name" value="GerE"/>
    <property type="match status" value="1"/>
</dbReference>
<dbReference type="RefSeq" id="WP_243662918.1">
    <property type="nucleotide sequence ID" value="NZ_SLUN01000014.1"/>
</dbReference>
<dbReference type="PRINTS" id="PR00038">
    <property type="entry name" value="HTHLUXR"/>
</dbReference>
<evidence type="ECO:0000256" key="4">
    <source>
        <dbReference type="ARBA" id="ARBA00023163"/>
    </source>
</evidence>
<evidence type="ECO:0000256" key="2">
    <source>
        <dbReference type="ARBA" id="ARBA00023015"/>
    </source>
</evidence>
<evidence type="ECO:0000256" key="3">
    <source>
        <dbReference type="ARBA" id="ARBA00023125"/>
    </source>
</evidence>
<evidence type="ECO:0000259" key="6">
    <source>
        <dbReference type="PROSITE" id="PS50110"/>
    </source>
</evidence>
<keyword evidence="8" id="KW-1185">Reference proteome</keyword>
<dbReference type="AlphaFoldDB" id="A0A4R1RM88"/>
<dbReference type="CDD" id="cd17535">
    <property type="entry name" value="REC_NarL-like"/>
    <property type="match status" value="1"/>
</dbReference>
<dbReference type="InterPro" id="IPR011006">
    <property type="entry name" value="CheY-like_superfamily"/>
</dbReference>
<organism evidence="7 8">
    <name type="scientific">Hydrogenispora ethanolica</name>
    <dbReference type="NCBI Taxonomy" id="1082276"/>
    <lineage>
        <taxon>Bacteria</taxon>
        <taxon>Bacillati</taxon>
        <taxon>Bacillota</taxon>
        <taxon>Hydrogenispora</taxon>
    </lineage>
</organism>
<keyword evidence="3 7" id="KW-0238">DNA-binding</keyword>
<dbReference type="PANTHER" id="PTHR43214">
    <property type="entry name" value="TWO-COMPONENT RESPONSE REGULATOR"/>
    <property type="match status" value="1"/>
</dbReference>
<dbReference type="SUPFAM" id="SSF52172">
    <property type="entry name" value="CheY-like"/>
    <property type="match status" value="1"/>
</dbReference>
<sequence>MTERAIKVLIADDIETIHKRIGRIIAESPQFEVVGNAKTGYEATILATLHRPDVILMDIEMENRMAGITATREILKQFPELKIIILTVYEEDELVFAAFQAGVVDYIVKNAKPEDIVTAIRDAYENRSPIRPTIAQKIRKEFMRVKSAEASFVYYLNIVTQLTATELDVLDLLVQGKSRAAICDIRNVEANTVKSQIHSILKKFDRHSAEEVVGILKELQIFETLRDTAHLGGK</sequence>
<dbReference type="InterPro" id="IPR058245">
    <property type="entry name" value="NreC/VraR/RcsB-like_REC"/>
</dbReference>
<dbReference type="GO" id="GO:0006355">
    <property type="term" value="P:regulation of DNA-templated transcription"/>
    <property type="evidence" value="ECO:0007669"/>
    <property type="project" value="InterPro"/>
</dbReference>
<dbReference type="SMART" id="SM00421">
    <property type="entry name" value="HTH_LUXR"/>
    <property type="match status" value="1"/>
</dbReference>
<evidence type="ECO:0000313" key="8">
    <source>
        <dbReference type="Proteomes" id="UP000295008"/>
    </source>
</evidence>
<evidence type="ECO:0000313" key="7">
    <source>
        <dbReference type="EMBL" id="TCL67381.1"/>
    </source>
</evidence>
<dbReference type="Gene3D" id="3.40.50.2300">
    <property type="match status" value="1"/>
</dbReference>
<feature type="domain" description="Response regulatory" evidence="6">
    <location>
        <begin position="7"/>
        <end position="124"/>
    </location>
</feature>
<dbReference type="InterPro" id="IPR039420">
    <property type="entry name" value="WalR-like"/>
</dbReference>
<dbReference type="SUPFAM" id="SSF46894">
    <property type="entry name" value="C-terminal effector domain of the bipartite response regulators"/>
    <property type="match status" value="1"/>
</dbReference>
<dbReference type="Pfam" id="PF00072">
    <property type="entry name" value="Response_reg"/>
    <property type="match status" value="1"/>
</dbReference>
<reference evidence="7 8" key="1">
    <citation type="submission" date="2019-03" db="EMBL/GenBank/DDBJ databases">
        <title>Genomic Encyclopedia of Type Strains, Phase IV (KMG-IV): sequencing the most valuable type-strain genomes for metagenomic binning, comparative biology and taxonomic classification.</title>
        <authorList>
            <person name="Goeker M."/>
        </authorList>
    </citation>
    <scope>NUCLEOTIDE SEQUENCE [LARGE SCALE GENOMIC DNA]</scope>
    <source>
        <strain evidence="7 8">LX-B</strain>
    </source>
</reference>
<name>A0A4R1RM88_HYDET</name>
<comment type="caution">
    <text evidence="7">The sequence shown here is derived from an EMBL/GenBank/DDBJ whole genome shotgun (WGS) entry which is preliminary data.</text>
</comment>
<protein>
    <submittedName>
        <fullName evidence="7">DNA-binding NarL/FixJ family response regulator</fullName>
    </submittedName>
</protein>
<dbReference type="InterPro" id="IPR001789">
    <property type="entry name" value="Sig_transdc_resp-reg_receiver"/>
</dbReference>